<accession>A0A9D1HSF3</accession>
<organism evidence="1 2">
    <name type="scientific">Candidatus Limadaptatus stercorigallinarum</name>
    <dbReference type="NCBI Taxonomy" id="2840845"/>
    <lineage>
        <taxon>Bacteria</taxon>
        <taxon>Bacillati</taxon>
        <taxon>Bacillota</taxon>
        <taxon>Clostridia</taxon>
        <taxon>Eubacteriales</taxon>
        <taxon>Candidatus Limadaptatus</taxon>
    </lineage>
</organism>
<evidence type="ECO:0000313" key="1">
    <source>
        <dbReference type="EMBL" id="HIU21452.1"/>
    </source>
</evidence>
<dbReference type="EMBL" id="DVMN01000077">
    <property type="protein sequence ID" value="HIU21452.1"/>
    <property type="molecule type" value="Genomic_DNA"/>
</dbReference>
<proteinExistence type="predicted"/>
<gene>
    <name evidence="1" type="ORF">IAD51_04385</name>
</gene>
<evidence type="ECO:0000313" key="2">
    <source>
        <dbReference type="Proteomes" id="UP000824088"/>
    </source>
</evidence>
<reference evidence="1" key="2">
    <citation type="journal article" date="2021" name="PeerJ">
        <title>Extensive microbial diversity within the chicken gut microbiome revealed by metagenomics and culture.</title>
        <authorList>
            <person name="Gilroy R."/>
            <person name="Ravi A."/>
            <person name="Getino M."/>
            <person name="Pursley I."/>
            <person name="Horton D.L."/>
            <person name="Alikhan N.F."/>
            <person name="Baker D."/>
            <person name="Gharbi K."/>
            <person name="Hall N."/>
            <person name="Watson M."/>
            <person name="Adriaenssens E.M."/>
            <person name="Foster-Nyarko E."/>
            <person name="Jarju S."/>
            <person name="Secka A."/>
            <person name="Antonio M."/>
            <person name="Oren A."/>
            <person name="Chaudhuri R.R."/>
            <person name="La Ragione R."/>
            <person name="Hildebrand F."/>
            <person name="Pallen M.J."/>
        </authorList>
    </citation>
    <scope>NUCLEOTIDE SEQUENCE</scope>
    <source>
        <strain evidence="1">1063</strain>
    </source>
</reference>
<comment type="caution">
    <text evidence="1">The sequence shown here is derived from an EMBL/GenBank/DDBJ whole genome shotgun (WGS) entry which is preliminary data.</text>
</comment>
<sequence>MDVLLPSEEVMKKMAKEYARALSDTGGKALSLDAADGAASPRRGGDRACPGFLLLYFAFALGYNSGYGNALADADGNLGRLQSRQGRDGDFDYFFPRK</sequence>
<reference evidence="1" key="1">
    <citation type="submission" date="2020-10" db="EMBL/GenBank/DDBJ databases">
        <authorList>
            <person name="Gilroy R."/>
        </authorList>
    </citation>
    <scope>NUCLEOTIDE SEQUENCE</scope>
    <source>
        <strain evidence="1">1063</strain>
    </source>
</reference>
<protein>
    <submittedName>
        <fullName evidence="1">Uncharacterized protein</fullName>
    </submittedName>
</protein>
<dbReference type="AlphaFoldDB" id="A0A9D1HSF3"/>
<name>A0A9D1HSF3_9FIRM</name>
<dbReference type="Proteomes" id="UP000824088">
    <property type="component" value="Unassembled WGS sequence"/>
</dbReference>